<dbReference type="AlphaFoldDB" id="A0A8T2SQK2"/>
<dbReference type="InterPro" id="IPR036291">
    <property type="entry name" value="NAD(P)-bd_dom_sf"/>
</dbReference>
<dbReference type="InterPro" id="IPR001732">
    <property type="entry name" value="UDP-Glc/GDP-Man_DH_N"/>
</dbReference>
<evidence type="ECO:0000259" key="4">
    <source>
        <dbReference type="SMART" id="SM00984"/>
    </source>
</evidence>
<name>A0A8T2SQK2_CERRI</name>
<dbReference type="GO" id="GO:0005634">
    <property type="term" value="C:nucleus"/>
    <property type="evidence" value="ECO:0007669"/>
    <property type="project" value="TreeGrafter"/>
</dbReference>
<comment type="catalytic activity">
    <reaction evidence="2">
        <text>UDP-alpha-D-glucose + 2 NAD(+) + H2O = UDP-alpha-D-glucuronate + 2 NADH + 3 H(+)</text>
        <dbReference type="Rhea" id="RHEA:23596"/>
        <dbReference type="ChEBI" id="CHEBI:15377"/>
        <dbReference type="ChEBI" id="CHEBI:15378"/>
        <dbReference type="ChEBI" id="CHEBI:57540"/>
        <dbReference type="ChEBI" id="CHEBI:57945"/>
        <dbReference type="ChEBI" id="CHEBI:58052"/>
        <dbReference type="ChEBI" id="CHEBI:58885"/>
        <dbReference type="EC" id="1.1.1.22"/>
    </reaction>
</comment>
<dbReference type="SMART" id="SM00984">
    <property type="entry name" value="UDPG_MGDP_dh_C"/>
    <property type="match status" value="1"/>
</dbReference>
<evidence type="ECO:0000256" key="1">
    <source>
        <dbReference type="ARBA" id="ARBA00006601"/>
    </source>
</evidence>
<dbReference type="InterPro" id="IPR028356">
    <property type="entry name" value="UDPglc_DH_euk"/>
</dbReference>
<dbReference type="InterPro" id="IPR014027">
    <property type="entry name" value="UDP-Glc/GDP-Man_DH_C"/>
</dbReference>
<evidence type="ECO:0000313" key="6">
    <source>
        <dbReference type="Proteomes" id="UP000825935"/>
    </source>
</evidence>
<feature type="domain" description="UDP-glucose/GDP-mannose dehydrogenase C-terminal" evidence="4">
    <location>
        <begin position="234"/>
        <end position="326"/>
    </location>
</feature>
<dbReference type="SUPFAM" id="SSF51735">
    <property type="entry name" value="NAD(P)-binding Rossmann-fold domains"/>
    <property type="match status" value="1"/>
</dbReference>
<dbReference type="PIRSF" id="PIRSF000124">
    <property type="entry name" value="UDPglc_GDPman_dh"/>
    <property type="match status" value="1"/>
</dbReference>
<dbReference type="Proteomes" id="UP000825935">
    <property type="component" value="Chromosome 18"/>
</dbReference>
<dbReference type="SUPFAM" id="SSF52413">
    <property type="entry name" value="UDP-glucose/GDP-mannose dehydrogenase C-terminal domain"/>
    <property type="match status" value="1"/>
</dbReference>
<dbReference type="EMBL" id="CM035423">
    <property type="protein sequence ID" value="KAH7365964.1"/>
    <property type="molecule type" value="Genomic_DNA"/>
</dbReference>
<dbReference type="OrthoDB" id="5059218at2759"/>
<sequence length="356" mass="39529">MSKSTDVEKHVADADIIFVSVNTRMKRQGLGTGKATDLAYWESSARLIVDVSISDKIVVEKSTVPVKTIEAIERILTHNSNGVRFQILSNPEFLAEGTIINNLLHPDRVLIDGRSTPEGQAAVNTLVLVYAHWVLADGIISMGLWSTKISKPDANVFLAQRISSINIMCALCEATSADVTQDILNLVYICECNGLTKVANYCKQVVQLNDYQKSRFVKRIVSSMFNRVAQKKMVILGFAFQKDTGDTRETPAIGIRQGLLRDNVHLTIYDSQVAKEQIRHDLDMDNPDKTHGRSKQINIVSDVYEATKGAHGHPSFIFDGQNMIDADIFCKIGFIVYSIGNPLDPWLRDLPVVPPS</sequence>
<dbReference type="GO" id="GO:0051287">
    <property type="term" value="F:NAD binding"/>
    <property type="evidence" value="ECO:0007669"/>
    <property type="project" value="InterPro"/>
</dbReference>
<reference evidence="5" key="1">
    <citation type="submission" date="2021-08" db="EMBL/GenBank/DDBJ databases">
        <title>WGS assembly of Ceratopteris richardii.</title>
        <authorList>
            <person name="Marchant D.B."/>
            <person name="Chen G."/>
            <person name="Jenkins J."/>
            <person name="Shu S."/>
            <person name="Leebens-Mack J."/>
            <person name="Grimwood J."/>
            <person name="Schmutz J."/>
            <person name="Soltis P."/>
            <person name="Soltis D."/>
            <person name="Chen Z.-H."/>
        </authorList>
    </citation>
    <scope>NUCLEOTIDE SEQUENCE</scope>
    <source>
        <strain evidence="5">Whitten #5841</strain>
        <tissue evidence="5">Leaf</tissue>
    </source>
</reference>
<dbReference type="InterPro" id="IPR017476">
    <property type="entry name" value="UDP-Glc/GDP-Man"/>
</dbReference>
<comment type="similarity">
    <text evidence="1 3">Belongs to the UDP-glucose/GDP-mannose dehydrogenase family.</text>
</comment>
<protein>
    <recommendedName>
        <fullName evidence="4">UDP-glucose/GDP-mannose dehydrogenase C-terminal domain-containing protein</fullName>
    </recommendedName>
</protein>
<evidence type="ECO:0000256" key="2">
    <source>
        <dbReference type="ARBA" id="ARBA00047473"/>
    </source>
</evidence>
<accession>A0A8T2SQK2</accession>
<organism evidence="5 6">
    <name type="scientific">Ceratopteris richardii</name>
    <name type="common">Triangle waterfern</name>
    <dbReference type="NCBI Taxonomy" id="49495"/>
    <lineage>
        <taxon>Eukaryota</taxon>
        <taxon>Viridiplantae</taxon>
        <taxon>Streptophyta</taxon>
        <taxon>Embryophyta</taxon>
        <taxon>Tracheophyta</taxon>
        <taxon>Polypodiopsida</taxon>
        <taxon>Polypodiidae</taxon>
        <taxon>Polypodiales</taxon>
        <taxon>Pteridineae</taxon>
        <taxon>Pteridaceae</taxon>
        <taxon>Parkerioideae</taxon>
        <taxon>Ceratopteris</taxon>
    </lineage>
</organism>
<dbReference type="GO" id="GO:0003979">
    <property type="term" value="F:UDP-glucose 6-dehydrogenase activity"/>
    <property type="evidence" value="ECO:0007669"/>
    <property type="project" value="UniProtKB-EC"/>
</dbReference>
<dbReference type="Pfam" id="PF03720">
    <property type="entry name" value="UDPG_MGDP_dh_C"/>
    <property type="match status" value="1"/>
</dbReference>
<dbReference type="Pfam" id="PF03721">
    <property type="entry name" value="UDPG_MGDP_dh_N"/>
    <property type="match status" value="1"/>
</dbReference>
<dbReference type="Gene3D" id="1.20.5.100">
    <property type="entry name" value="Cytochrome c1, transmembrane anchor, C-terminal"/>
    <property type="match status" value="1"/>
</dbReference>
<keyword evidence="6" id="KW-1185">Reference proteome</keyword>
<evidence type="ECO:0000313" key="5">
    <source>
        <dbReference type="EMBL" id="KAH7365964.1"/>
    </source>
</evidence>
<dbReference type="InterPro" id="IPR036220">
    <property type="entry name" value="UDP-Glc/GDP-Man_DH_C_sf"/>
</dbReference>
<gene>
    <name evidence="5" type="ORF">KP509_18G056600</name>
</gene>
<dbReference type="PANTHER" id="PTHR11374">
    <property type="entry name" value="UDP-GLUCOSE DEHYDROGENASE/UDP-MANNAC DEHYDROGENASE"/>
    <property type="match status" value="1"/>
</dbReference>
<proteinExistence type="inferred from homology"/>
<dbReference type="PANTHER" id="PTHR11374:SF3">
    <property type="entry name" value="UDP-GLUCOSE 6-DEHYDROGENASE"/>
    <property type="match status" value="1"/>
</dbReference>
<evidence type="ECO:0000256" key="3">
    <source>
        <dbReference type="PIRNR" id="PIRNR000124"/>
    </source>
</evidence>
<dbReference type="GO" id="GO:0006024">
    <property type="term" value="P:glycosaminoglycan biosynthetic process"/>
    <property type="evidence" value="ECO:0007669"/>
    <property type="project" value="TreeGrafter"/>
</dbReference>
<dbReference type="Gene3D" id="3.40.50.720">
    <property type="entry name" value="NAD(P)-binding Rossmann-like Domain"/>
    <property type="match status" value="2"/>
</dbReference>
<comment type="caution">
    <text evidence="5">The sequence shown here is derived from an EMBL/GenBank/DDBJ whole genome shotgun (WGS) entry which is preliminary data.</text>
</comment>